<evidence type="ECO:0000256" key="1">
    <source>
        <dbReference type="ARBA" id="ARBA00022603"/>
    </source>
</evidence>
<dbReference type="PANTHER" id="PTHR43861:SF1">
    <property type="entry name" value="TRANS-ACONITATE 2-METHYLTRANSFERASE"/>
    <property type="match status" value="1"/>
</dbReference>
<organism evidence="4 5">
    <name type="scientific">Yoonia ponticola</name>
    <dbReference type="NCBI Taxonomy" id="1524255"/>
    <lineage>
        <taxon>Bacteria</taxon>
        <taxon>Pseudomonadati</taxon>
        <taxon>Pseudomonadota</taxon>
        <taxon>Alphaproteobacteria</taxon>
        <taxon>Rhodobacterales</taxon>
        <taxon>Paracoccaceae</taxon>
        <taxon>Yoonia</taxon>
    </lineage>
</organism>
<dbReference type="Pfam" id="PF13649">
    <property type="entry name" value="Methyltransf_25"/>
    <property type="match status" value="1"/>
</dbReference>
<reference evidence="4 5" key="1">
    <citation type="submission" date="2020-08" db="EMBL/GenBank/DDBJ databases">
        <title>Genomic Encyclopedia of Type Strains, Phase IV (KMG-IV): sequencing the most valuable type-strain genomes for metagenomic binning, comparative biology and taxonomic classification.</title>
        <authorList>
            <person name="Goeker M."/>
        </authorList>
    </citation>
    <scope>NUCLEOTIDE SEQUENCE [LARGE SCALE GENOMIC DNA]</scope>
    <source>
        <strain evidence="4 5">DSM 101064</strain>
    </source>
</reference>
<keyword evidence="2 4" id="KW-0808">Transferase</keyword>
<gene>
    <name evidence="4" type="ORF">FHS72_000271</name>
</gene>
<accession>A0A7W9EWG3</accession>
<keyword evidence="1 4" id="KW-0489">Methyltransferase</keyword>
<sequence>MVDRETISVYDTKAADYAKLLNNQAPDPQLVAFMRLLPDGGRVLDLGCGPATSSAHLRDAYFRPDPIDASAGMVMLANETYDINARVMTFDEVNMVGEYAGVWANFSLLHAPRTDLPRHLDAVATALVPQGVLSIGMKTGTAETRDGIGRMYTYVTIPELSGLLNDAGFSILAVDEGEGVGLAGSVDPWVVIRARKD</sequence>
<evidence type="ECO:0000259" key="3">
    <source>
        <dbReference type="Pfam" id="PF13649"/>
    </source>
</evidence>
<evidence type="ECO:0000313" key="5">
    <source>
        <dbReference type="Proteomes" id="UP000535415"/>
    </source>
</evidence>
<dbReference type="GO" id="GO:0008168">
    <property type="term" value="F:methyltransferase activity"/>
    <property type="evidence" value="ECO:0007669"/>
    <property type="project" value="UniProtKB-KW"/>
</dbReference>
<dbReference type="PANTHER" id="PTHR43861">
    <property type="entry name" value="TRANS-ACONITATE 2-METHYLTRANSFERASE-RELATED"/>
    <property type="match status" value="1"/>
</dbReference>
<feature type="domain" description="Methyltransferase" evidence="3">
    <location>
        <begin position="43"/>
        <end position="131"/>
    </location>
</feature>
<comment type="caution">
    <text evidence="4">The sequence shown here is derived from an EMBL/GenBank/DDBJ whole genome shotgun (WGS) entry which is preliminary data.</text>
</comment>
<proteinExistence type="predicted"/>
<dbReference type="RefSeq" id="WP_183524383.1">
    <property type="nucleotide sequence ID" value="NZ_JACIJM010000001.1"/>
</dbReference>
<evidence type="ECO:0000256" key="2">
    <source>
        <dbReference type="ARBA" id="ARBA00022679"/>
    </source>
</evidence>
<dbReference type="InterPro" id="IPR029063">
    <property type="entry name" value="SAM-dependent_MTases_sf"/>
</dbReference>
<dbReference type="EMBL" id="JACIJM010000001">
    <property type="protein sequence ID" value="MBB5720667.1"/>
    <property type="molecule type" value="Genomic_DNA"/>
</dbReference>
<dbReference type="CDD" id="cd02440">
    <property type="entry name" value="AdoMet_MTases"/>
    <property type="match status" value="1"/>
</dbReference>
<dbReference type="InterPro" id="IPR041698">
    <property type="entry name" value="Methyltransf_25"/>
</dbReference>
<dbReference type="AlphaFoldDB" id="A0A7W9EWG3"/>
<name>A0A7W9EWG3_9RHOB</name>
<dbReference type="GO" id="GO:0032259">
    <property type="term" value="P:methylation"/>
    <property type="evidence" value="ECO:0007669"/>
    <property type="project" value="UniProtKB-KW"/>
</dbReference>
<keyword evidence="5" id="KW-1185">Reference proteome</keyword>
<dbReference type="SUPFAM" id="SSF53335">
    <property type="entry name" value="S-adenosyl-L-methionine-dependent methyltransferases"/>
    <property type="match status" value="1"/>
</dbReference>
<dbReference type="Gene3D" id="3.40.50.150">
    <property type="entry name" value="Vaccinia Virus protein VP39"/>
    <property type="match status" value="1"/>
</dbReference>
<dbReference type="Proteomes" id="UP000535415">
    <property type="component" value="Unassembled WGS sequence"/>
</dbReference>
<evidence type="ECO:0000313" key="4">
    <source>
        <dbReference type="EMBL" id="MBB5720667.1"/>
    </source>
</evidence>
<protein>
    <submittedName>
        <fullName evidence="4">SAM-dependent methyltransferase</fullName>
    </submittedName>
</protein>